<sequence>MNDLRNIILNELQTSNSKVGYRQMTEFINLRYNVLVAKEKVRRLLRILDPEGVQDRSRNVIRRRIYETMGPNDVCHIDGNDKLKKWGFCIHGAVDGFSRKLLWLKVSTTNNDPAIIAKFYIEFVTKTKIVPKVVRMDRGTENIYIQDLQVFFTNSDDSFLYATSTRNQRIESFWSRLKKYRLSWWIHFFEEMEKQGLFKSYMETHIETLLFVFLPILQNELNEFARVWNSRNVRQSASAPGGKPDILYVMPQEIGFENQGLVPSEDDLGVAADVIGLDHCPVSKNEDLYELLECYCQIENILRPSDALTGLDIYITLLEYLENDGFDI</sequence>
<evidence type="ECO:0000313" key="2">
    <source>
        <dbReference type="EnsemblMetazoa" id="CLYHEMP015743.1"/>
    </source>
</evidence>
<dbReference type="AlphaFoldDB" id="A0A7M5X0C0"/>
<dbReference type="EnsemblMetazoa" id="CLYHEMT015743.1">
    <property type="protein sequence ID" value="CLYHEMP015743.1"/>
    <property type="gene ID" value="CLYHEMG015743"/>
</dbReference>
<dbReference type="InterPro" id="IPR012337">
    <property type="entry name" value="RNaseH-like_sf"/>
</dbReference>
<name>A0A7M5X0C0_9CNID</name>
<organism evidence="2 3">
    <name type="scientific">Clytia hemisphaerica</name>
    <dbReference type="NCBI Taxonomy" id="252671"/>
    <lineage>
        <taxon>Eukaryota</taxon>
        <taxon>Metazoa</taxon>
        <taxon>Cnidaria</taxon>
        <taxon>Hydrozoa</taxon>
        <taxon>Hydroidolina</taxon>
        <taxon>Leptothecata</taxon>
        <taxon>Obeliida</taxon>
        <taxon>Clytiidae</taxon>
        <taxon>Clytia</taxon>
    </lineage>
</organism>
<reference evidence="2" key="1">
    <citation type="submission" date="2021-01" db="UniProtKB">
        <authorList>
            <consortium name="EnsemblMetazoa"/>
        </authorList>
    </citation>
    <scope>IDENTIFICATION</scope>
</reference>
<dbReference type="OrthoDB" id="6095294at2759"/>
<keyword evidence="3" id="KW-1185">Reference proteome</keyword>
<protein>
    <recommendedName>
        <fullName evidence="1">Integrase core domain-containing protein</fullName>
    </recommendedName>
</protein>
<evidence type="ECO:0000313" key="3">
    <source>
        <dbReference type="Proteomes" id="UP000594262"/>
    </source>
</evidence>
<accession>A0A7M5X0C0</accession>
<dbReference type="SUPFAM" id="SSF53098">
    <property type="entry name" value="Ribonuclease H-like"/>
    <property type="match status" value="1"/>
</dbReference>
<dbReference type="Proteomes" id="UP000594262">
    <property type="component" value="Unplaced"/>
</dbReference>
<dbReference type="PANTHER" id="PTHR46791">
    <property type="entry name" value="EXPRESSED PROTEIN"/>
    <property type="match status" value="1"/>
</dbReference>
<evidence type="ECO:0000259" key="1">
    <source>
        <dbReference type="Pfam" id="PF24764"/>
    </source>
</evidence>
<dbReference type="PANTHER" id="PTHR46791:SF5">
    <property type="entry name" value="CLR5 DOMAIN-CONTAINING PROTEIN-RELATED"/>
    <property type="match status" value="1"/>
</dbReference>
<dbReference type="InterPro" id="IPR058913">
    <property type="entry name" value="Integrase_dom_put"/>
</dbReference>
<dbReference type="Pfam" id="PF24764">
    <property type="entry name" value="rva_4"/>
    <property type="match status" value="1"/>
</dbReference>
<proteinExistence type="predicted"/>
<feature type="domain" description="Integrase core" evidence="1">
    <location>
        <begin position="65"/>
        <end position="236"/>
    </location>
</feature>